<feature type="domain" description="IgGFc-binding protein N-terminal" evidence="3">
    <location>
        <begin position="107"/>
        <end position="393"/>
    </location>
</feature>
<evidence type="ECO:0000313" key="4">
    <source>
        <dbReference type="EMBL" id="QNP59123.1"/>
    </source>
</evidence>
<dbReference type="EMBL" id="CP060790">
    <property type="protein sequence ID" value="QNP59123.1"/>
    <property type="molecule type" value="Genomic_DNA"/>
</dbReference>
<dbReference type="InterPro" id="IPR013783">
    <property type="entry name" value="Ig-like_fold"/>
</dbReference>
<reference evidence="4 5" key="1">
    <citation type="submission" date="2020-08" db="EMBL/GenBank/DDBJ databases">
        <title>Genome sequence of Acidovorax monticola KACC 19171T.</title>
        <authorList>
            <person name="Hyun D.-W."/>
            <person name="Bae J.-W."/>
        </authorList>
    </citation>
    <scope>NUCLEOTIDE SEQUENCE [LARGE SCALE GENOMIC DNA]</scope>
    <source>
        <strain evidence="4 5">KACC 19171</strain>
    </source>
</reference>
<dbReference type="RefSeq" id="WP_187736108.1">
    <property type="nucleotide sequence ID" value="NZ_CP060790.1"/>
</dbReference>
<dbReference type="Gene3D" id="2.60.40.10">
    <property type="entry name" value="Immunoglobulins"/>
    <property type="match status" value="1"/>
</dbReference>
<dbReference type="InterPro" id="IPR001434">
    <property type="entry name" value="OmcB-like_DUF11"/>
</dbReference>
<dbReference type="KEGG" id="amon:H9L24_20035"/>
<name>A0A7H0HF07_9BURK</name>
<protein>
    <recommendedName>
        <fullName evidence="6">DUF11 domain-containing protein</fullName>
    </recommendedName>
</protein>
<dbReference type="Pfam" id="PF17517">
    <property type="entry name" value="IgGFc_binding"/>
    <property type="match status" value="1"/>
</dbReference>
<accession>A0A7H0HF07</accession>
<evidence type="ECO:0000313" key="5">
    <source>
        <dbReference type="Proteomes" id="UP000516057"/>
    </source>
</evidence>
<dbReference type="Pfam" id="PF01345">
    <property type="entry name" value="DUF11"/>
    <property type="match status" value="1"/>
</dbReference>
<sequence>MAVFAALWCQSTARADLIVAPHPNFDGAGTGTLFLLGTPGASGMVSSRSGAFSQGFTLDATGMAMVAMTSSQFLGAPGVVSDRALRVTGTRVAGYFLNHRAGSADMSYLFEDSVLGTEYRVLAYPGLNSAFPPQMSVTAVRDGTVVTIRPSAMLSTSQPMGVPFNVTLDAGQSVLYTATGLDDLTGSTITATQPVAVFAGARCAQVPVGTAFCDHLYSQLPPVDKLSTHHVVPATDHTGGAGNLVRVLAVRDGTAVAVNGGPSVTLAAGQFHEVVNAQSLDITSSQPVLVGQYLQGTQKTGEGDPSFSIVPGVDQALSHYAFAVPMGTDAFTSNVLNIAIPTASVSSLRLNGNPVGATFTPLGSTAYSVGNVAVSPGAGRIWADAPFVATLSGFKHVTSYHTLLGASYARGVSPTPDLAVTLSASASSVVVGSTVNLTVTVANMGLGNSVDGEVALALPASVALDRASLPLACAASTAAQLRCTLNPLMPSASQVFGLTVRAVAAGSAVLQAGVSGVSGEPASQRANNLSAPVALQVRTSPGGGTGGGGGSGGSGGHGGSGGSGGPRPHAVPVDADWALLALALGVGLLARRHFLGRALRG</sequence>
<dbReference type="InterPro" id="IPR035234">
    <property type="entry name" value="IgGFc-bd_N"/>
</dbReference>
<proteinExistence type="predicted"/>
<feature type="compositionally biased region" description="Gly residues" evidence="1">
    <location>
        <begin position="541"/>
        <end position="565"/>
    </location>
</feature>
<dbReference type="Proteomes" id="UP000516057">
    <property type="component" value="Chromosome"/>
</dbReference>
<feature type="domain" description="DUF11" evidence="2">
    <location>
        <begin position="417"/>
        <end position="528"/>
    </location>
</feature>
<evidence type="ECO:0000256" key="1">
    <source>
        <dbReference type="SAM" id="MobiDB-lite"/>
    </source>
</evidence>
<feature type="region of interest" description="Disordered" evidence="1">
    <location>
        <begin position="536"/>
        <end position="569"/>
    </location>
</feature>
<gene>
    <name evidence="4" type="ORF">H9L24_20035</name>
</gene>
<dbReference type="PANTHER" id="PTHR46534:SF2">
    <property type="entry name" value="VWFD DOMAIN-CONTAINING PROTEIN"/>
    <property type="match status" value="1"/>
</dbReference>
<keyword evidence="5" id="KW-1185">Reference proteome</keyword>
<organism evidence="4 5">
    <name type="scientific">Paenacidovorax monticola</name>
    <dbReference type="NCBI Taxonomy" id="1926868"/>
    <lineage>
        <taxon>Bacteria</taxon>
        <taxon>Pseudomonadati</taxon>
        <taxon>Pseudomonadota</taxon>
        <taxon>Betaproteobacteria</taxon>
        <taxon>Burkholderiales</taxon>
        <taxon>Comamonadaceae</taxon>
        <taxon>Paenacidovorax</taxon>
    </lineage>
</organism>
<evidence type="ECO:0000259" key="2">
    <source>
        <dbReference type="Pfam" id="PF01345"/>
    </source>
</evidence>
<dbReference type="AlphaFoldDB" id="A0A7H0HF07"/>
<dbReference type="PANTHER" id="PTHR46534">
    <property type="entry name" value="IGGFC_BINDING DOMAIN-CONTAINING PROTEIN"/>
    <property type="match status" value="1"/>
</dbReference>
<evidence type="ECO:0000259" key="3">
    <source>
        <dbReference type="Pfam" id="PF17517"/>
    </source>
</evidence>
<evidence type="ECO:0008006" key="6">
    <source>
        <dbReference type="Google" id="ProtNLM"/>
    </source>
</evidence>